<evidence type="ECO:0000256" key="4">
    <source>
        <dbReference type="ARBA" id="ARBA00023136"/>
    </source>
</evidence>
<evidence type="ECO:0000313" key="7">
    <source>
        <dbReference type="Proteomes" id="UP000281975"/>
    </source>
</evidence>
<feature type="transmembrane region" description="Helical" evidence="5">
    <location>
        <begin position="402"/>
        <end position="421"/>
    </location>
</feature>
<evidence type="ECO:0000256" key="2">
    <source>
        <dbReference type="ARBA" id="ARBA00022692"/>
    </source>
</evidence>
<dbReference type="PIRSF" id="PIRSF006060">
    <property type="entry name" value="AA_transporter"/>
    <property type="match status" value="1"/>
</dbReference>
<dbReference type="AlphaFoldDB" id="A0A420WU12"/>
<dbReference type="InterPro" id="IPR050598">
    <property type="entry name" value="AminoAcid_Transporter"/>
</dbReference>
<dbReference type="Pfam" id="PF13520">
    <property type="entry name" value="AA_permease_2"/>
    <property type="match status" value="1"/>
</dbReference>
<keyword evidence="7" id="KW-1185">Reference proteome</keyword>
<comment type="subcellular location">
    <subcellularLocation>
        <location evidence="1">Membrane</location>
        <topology evidence="1">Multi-pass membrane protein</topology>
    </subcellularLocation>
</comment>
<feature type="transmembrane region" description="Helical" evidence="5">
    <location>
        <begin position="137"/>
        <end position="153"/>
    </location>
</feature>
<organism evidence="6 7">
    <name type="scientific">Kushneria sinocarnis</name>
    <dbReference type="NCBI Taxonomy" id="595502"/>
    <lineage>
        <taxon>Bacteria</taxon>
        <taxon>Pseudomonadati</taxon>
        <taxon>Pseudomonadota</taxon>
        <taxon>Gammaproteobacteria</taxon>
        <taxon>Oceanospirillales</taxon>
        <taxon>Halomonadaceae</taxon>
        <taxon>Kushneria</taxon>
    </lineage>
</organism>
<dbReference type="EMBL" id="RBIN01000008">
    <property type="protein sequence ID" value="RKQ96932.1"/>
    <property type="molecule type" value="Genomic_DNA"/>
</dbReference>
<dbReference type="PANTHER" id="PTHR11785:SF512">
    <property type="entry name" value="SOBREMESA, ISOFORM B"/>
    <property type="match status" value="1"/>
</dbReference>
<sequence length="454" mass="48406">MTTPEAAEPPAQGAGPRGALRVRDGIAIMVGVVIGVGIFRTPPLVAAYAGSEWLFLASWLIGGIITLLGAMCYAELASSYPHAGGEYHFLSRAFGRRMATLFGWARGVVIQTGAIAAVAFVFGDYATRLLPLGEHGAGWYAALAIALLTLLHLRGTRQGGLAQRWLTLLTLMACLMVILAGWHHGGLAASLPVGTVRPALPELEFPALGMAMVFVLLTFGGWNEAAYLSADMRDPGRSMVRVLLLGTLILVLLYGAINLAYLSVLGLEDLRSSEAVADEMMRRAMGEGGAMILTPVILVASLSTLNATLFTGARVYYALGRDLPLLRYLGRWNARGDHPARGLIVQAVMALLLVLIGSASRDGFQAMVDYTAPVFWFFLMMVGIALIVLRRSEPAHPRPFRVPGYPLVPLLFCLVCAGLVYSSLQHAGSGGLLGIAIVALGCPLLIRWRTPASS</sequence>
<keyword evidence="4 5" id="KW-0472">Membrane</keyword>
<dbReference type="Proteomes" id="UP000281975">
    <property type="component" value="Unassembled WGS sequence"/>
</dbReference>
<evidence type="ECO:0000313" key="6">
    <source>
        <dbReference type="EMBL" id="RKQ96932.1"/>
    </source>
</evidence>
<proteinExistence type="predicted"/>
<evidence type="ECO:0000256" key="5">
    <source>
        <dbReference type="SAM" id="Phobius"/>
    </source>
</evidence>
<evidence type="ECO:0000256" key="3">
    <source>
        <dbReference type="ARBA" id="ARBA00022989"/>
    </source>
</evidence>
<feature type="transmembrane region" description="Helical" evidence="5">
    <location>
        <begin position="242"/>
        <end position="264"/>
    </location>
</feature>
<dbReference type="Gene3D" id="1.20.1740.10">
    <property type="entry name" value="Amino acid/polyamine transporter I"/>
    <property type="match status" value="1"/>
</dbReference>
<accession>A0A420WU12</accession>
<dbReference type="PANTHER" id="PTHR11785">
    <property type="entry name" value="AMINO ACID TRANSPORTER"/>
    <property type="match status" value="1"/>
</dbReference>
<feature type="transmembrane region" description="Helical" evidence="5">
    <location>
        <begin position="290"/>
        <end position="319"/>
    </location>
</feature>
<evidence type="ECO:0000256" key="1">
    <source>
        <dbReference type="ARBA" id="ARBA00004141"/>
    </source>
</evidence>
<comment type="caution">
    <text evidence="6">The sequence shown here is derived from an EMBL/GenBank/DDBJ whole genome shotgun (WGS) entry which is preliminary data.</text>
</comment>
<protein>
    <submittedName>
        <fullName evidence="6">Amino acid/polyamine/organocation transporter (APC superfamily)</fullName>
    </submittedName>
</protein>
<dbReference type="GO" id="GO:0015179">
    <property type="term" value="F:L-amino acid transmembrane transporter activity"/>
    <property type="evidence" value="ECO:0007669"/>
    <property type="project" value="TreeGrafter"/>
</dbReference>
<feature type="transmembrane region" description="Helical" evidence="5">
    <location>
        <begin position="98"/>
        <end position="122"/>
    </location>
</feature>
<feature type="transmembrane region" description="Helical" evidence="5">
    <location>
        <begin position="26"/>
        <end position="49"/>
    </location>
</feature>
<gene>
    <name evidence="6" type="ORF">C7446_2793</name>
</gene>
<keyword evidence="3 5" id="KW-1133">Transmembrane helix</keyword>
<feature type="transmembrane region" description="Helical" evidence="5">
    <location>
        <begin position="165"/>
        <end position="185"/>
    </location>
</feature>
<dbReference type="InterPro" id="IPR002293">
    <property type="entry name" value="AA/rel_permease1"/>
</dbReference>
<feature type="transmembrane region" description="Helical" evidence="5">
    <location>
        <begin position="427"/>
        <end position="446"/>
    </location>
</feature>
<feature type="transmembrane region" description="Helical" evidence="5">
    <location>
        <begin position="55"/>
        <end position="77"/>
    </location>
</feature>
<name>A0A420WU12_9GAMM</name>
<dbReference type="RefSeq" id="WP_211327959.1">
    <property type="nucleotide sequence ID" value="NZ_RBIN01000008.1"/>
</dbReference>
<reference evidence="6 7" key="1">
    <citation type="submission" date="2018-10" db="EMBL/GenBank/DDBJ databases">
        <title>Genomic Encyclopedia of Type Strains, Phase IV (KMG-IV): sequencing the most valuable type-strain genomes for metagenomic binning, comparative biology and taxonomic classification.</title>
        <authorList>
            <person name="Goeker M."/>
        </authorList>
    </citation>
    <scope>NUCLEOTIDE SEQUENCE [LARGE SCALE GENOMIC DNA]</scope>
    <source>
        <strain evidence="6 7">DSM 23229</strain>
    </source>
</reference>
<dbReference type="GO" id="GO:0016020">
    <property type="term" value="C:membrane"/>
    <property type="evidence" value="ECO:0007669"/>
    <property type="project" value="UniProtKB-SubCell"/>
</dbReference>
<feature type="transmembrane region" description="Helical" evidence="5">
    <location>
        <begin position="340"/>
        <end position="358"/>
    </location>
</feature>
<feature type="transmembrane region" description="Helical" evidence="5">
    <location>
        <begin position="370"/>
        <end position="390"/>
    </location>
</feature>
<keyword evidence="2 5" id="KW-0812">Transmembrane</keyword>
<feature type="transmembrane region" description="Helical" evidence="5">
    <location>
        <begin position="205"/>
        <end position="222"/>
    </location>
</feature>